<organism evidence="2 3">
    <name type="scientific">Calycina marina</name>
    <dbReference type="NCBI Taxonomy" id="1763456"/>
    <lineage>
        <taxon>Eukaryota</taxon>
        <taxon>Fungi</taxon>
        <taxon>Dikarya</taxon>
        <taxon>Ascomycota</taxon>
        <taxon>Pezizomycotina</taxon>
        <taxon>Leotiomycetes</taxon>
        <taxon>Helotiales</taxon>
        <taxon>Pezizellaceae</taxon>
        <taxon>Calycina</taxon>
    </lineage>
</organism>
<gene>
    <name evidence="2" type="ORF">BJ878DRAFT_527714</name>
</gene>
<evidence type="ECO:0000313" key="3">
    <source>
        <dbReference type="Proteomes" id="UP000887226"/>
    </source>
</evidence>
<proteinExistence type="predicted"/>
<accession>A0A9P8CB45</accession>
<reference evidence="2" key="1">
    <citation type="journal article" date="2021" name="IMA Fungus">
        <title>Genomic characterization of three marine fungi, including Emericellopsis atlantica sp. nov. with signatures of a generalist lifestyle and marine biomass degradation.</title>
        <authorList>
            <person name="Hagestad O.C."/>
            <person name="Hou L."/>
            <person name="Andersen J.H."/>
            <person name="Hansen E.H."/>
            <person name="Altermark B."/>
            <person name="Li C."/>
            <person name="Kuhnert E."/>
            <person name="Cox R.J."/>
            <person name="Crous P.W."/>
            <person name="Spatafora J.W."/>
            <person name="Lail K."/>
            <person name="Amirebrahimi M."/>
            <person name="Lipzen A."/>
            <person name="Pangilinan J."/>
            <person name="Andreopoulos W."/>
            <person name="Hayes R.D."/>
            <person name="Ng V."/>
            <person name="Grigoriev I.V."/>
            <person name="Jackson S.A."/>
            <person name="Sutton T.D.S."/>
            <person name="Dobson A.D.W."/>
            <person name="Rama T."/>
        </authorList>
    </citation>
    <scope>NUCLEOTIDE SEQUENCE</scope>
    <source>
        <strain evidence="2">TRa3180A</strain>
    </source>
</reference>
<sequence length="100" mass="10893">MLMESTICTIGWAIQLAQVKSVGVRCLALYLVASCAFLQLPVMVSWLSANTIGRPRKAMTNAPQIGFGNFQNLVWAVHHDLWNSGCLCDGECFGSEEQSG</sequence>
<dbReference type="Proteomes" id="UP000887226">
    <property type="component" value="Unassembled WGS sequence"/>
</dbReference>
<name>A0A9P8CB45_9HELO</name>
<evidence type="ECO:0000256" key="1">
    <source>
        <dbReference type="SAM" id="Phobius"/>
    </source>
</evidence>
<keyword evidence="1" id="KW-1133">Transmembrane helix</keyword>
<keyword evidence="1" id="KW-0472">Membrane</keyword>
<keyword evidence="3" id="KW-1185">Reference proteome</keyword>
<comment type="caution">
    <text evidence="2">The sequence shown here is derived from an EMBL/GenBank/DDBJ whole genome shotgun (WGS) entry which is preliminary data.</text>
</comment>
<dbReference type="EMBL" id="MU254552">
    <property type="protein sequence ID" value="KAG9240180.1"/>
    <property type="molecule type" value="Genomic_DNA"/>
</dbReference>
<protein>
    <submittedName>
        <fullName evidence="2">Uncharacterized protein</fullName>
    </submittedName>
</protein>
<feature type="transmembrane region" description="Helical" evidence="1">
    <location>
        <begin position="29"/>
        <end position="49"/>
    </location>
</feature>
<evidence type="ECO:0000313" key="2">
    <source>
        <dbReference type="EMBL" id="KAG9240180.1"/>
    </source>
</evidence>
<keyword evidence="1" id="KW-0812">Transmembrane</keyword>
<dbReference type="AlphaFoldDB" id="A0A9P8CB45"/>